<dbReference type="Gene3D" id="1.10.287.110">
    <property type="entry name" value="DnaJ domain"/>
    <property type="match status" value="1"/>
</dbReference>
<evidence type="ECO:0000313" key="1">
    <source>
        <dbReference type="EMBL" id="PPQ27652.1"/>
    </source>
</evidence>
<name>A0A2S6MZ76_9HYPH</name>
<gene>
    <name evidence="1" type="ORF">CCR94_19455</name>
</gene>
<protein>
    <submittedName>
        <fullName evidence="1">Molecular chaperone DnaJ</fullName>
    </submittedName>
</protein>
<dbReference type="RefSeq" id="WP_104509490.1">
    <property type="nucleotide sequence ID" value="NZ_JACIGC010000008.1"/>
</dbReference>
<proteinExistence type="predicted"/>
<comment type="caution">
    <text evidence="1">The sequence shown here is derived from an EMBL/GenBank/DDBJ whole genome shotgun (WGS) entry which is preliminary data.</text>
</comment>
<dbReference type="PROSITE" id="PS50076">
    <property type="entry name" value="DNAJ_2"/>
    <property type="match status" value="1"/>
</dbReference>
<dbReference type="OrthoDB" id="7822896at2"/>
<organism evidence="1 2">
    <name type="scientific">Rhodoblastus sphagnicola</name>
    <dbReference type="NCBI Taxonomy" id="333368"/>
    <lineage>
        <taxon>Bacteria</taxon>
        <taxon>Pseudomonadati</taxon>
        <taxon>Pseudomonadota</taxon>
        <taxon>Alphaproteobacteria</taxon>
        <taxon>Hyphomicrobiales</taxon>
        <taxon>Rhodoblastaceae</taxon>
        <taxon>Rhodoblastus</taxon>
    </lineage>
</organism>
<evidence type="ECO:0000313" key="2">
    <source>
        <dbReference type="Proteomes" id="UP000239089"/>
    </source>
</evidence>
<dbReference type="InterPro" id="IPR001623">
    <property type="entry name" value="DnaJ_domain"/>
</dbReference>
<dbReference type="AlphaFoldDB" id="A0A2S6MZ76"/>
<dbReference type="SUPFAM" id="SSF46565">
    <property type="entry name" value="Chaperone J-domain"/>
    <property type="match status" value="1"/>
</dbReference>
<reference evidence="1 2" key="1">
    <citation type="journal article" date="2018" name="Arch. Microbiol.">
        <title>New insights into the metabolic potential of the phototrophic purple bacterium Rhodopila globiformis DSM 161(T) from its draft genome sequence and evidence for a vanadium-dependent nitrogenase.</title>
        <authorList>
            <person name="Imhoff J.F."/>
            <person name="Rahn T."/>
            <person name="Kunzel S."/>
            <person name="Neulinger S.C."/>
        </authorList>
    </citation>
    <scope>NUCLEOTIDE SEQUENCE [LARGE SCALE GENOMIC DNA]</scope>
    <source>
        <strain evidence="1 2">DSM 16996</strain>
    </source>
</reference>
<sequence length="157" mass="17572">MGDKREWVVWNGSIGILDMAALGRIERGSAWLAEPYDVVGPFSLDQLETTGRVVFQACLVMSRVRWQAEQVDLRREAQARRREYASRFALFNADKSDEGYRAVLDLPEKGPLSAGKINSAFRHLAKKAHPDAGGDHDSYIRLSEARDILLERAAVAT</sequence>
<dbReference type="EMBL" id="NHSJ01000121">
    <property type="protein sequence ID" value="PPQ27652.1"/>
    <property type="molecule type" value="Genomic_DNA"/>
</dbReference>
<dbReference type="InterPro" id="IPR036869">
    <property type="entry name" value="J_dom_sf"/>
</dbReference>
<keyword evidence="2" id="KW-1185">Reference proteome</keyword>
<dbReference type="Proteomes" id="UP000239089">
    <property type="component" value="Unassembled WGS sequence"/>
</dbReference>
<accession>A0A2S6MZ76</accession>